<keyword evidence="4" id="KW-1185">Reference proteome</keyword>
<name>A0A9P5YZ24_9AGAR</name>
<dbReference type="Proteomes" id="UP000807469">
    <property type="component" value="Unassembled WGS sequence"/>
</dbReference>
<dbReference type="EMBL" id="MU155242">
    <property type="protein sequence ID" value="KAF9478129.1"/>
    <property type="molecule type" value="Genomic_DNA"/>
</dbReference>
<dbReference type="Pfam" id="PF00651">
    <property type="entry name" value="BTB"/>
    <property type="match status" value="1"/>
</dbReference>
<dbReference type="AlphaFoldDB" id="A0A9P5YZ24"/>
<accession>A0A9P5YZ24</accession>
<dbReference type="OrthoDB" id="3199068at2759"/>
<organism evidence="3 4">
    <name type="scientific">Pholiota conissans</name>
    <dbReference type="NCBI Taxonomy" id="109636"/>
    <lineage>
        <taxon>Eukaryota</taxon>
        <taxon>Fungi</taxon>
        <taxon>Dikarya</taxon>
        <taxon>Basidiomycota</taxon>
        <taxon>Agaricomycotina</taxon>
        <taxon>Agaricomycetes</taxon>
        <taxon>Agaricomycetidae</taxon>
        <taxon>Agaricales</taxon>
        <taxon>Agaricineae</taxon>
        <taxon>Strophariaceae</taxon>
        <taxon>Pholiota</taxon>
    </lineage>
</organism>
<comment type="caution">
    <text evidence="3">The sequence shown here is derived from an EMBL/GenBank/DDBJ whole genome shotgun (WGS) entry which is preliminary data.</text>
</comment>
<protein>
    <recommendedName>
        <fullName evidence="2">BTB domain-containing protein</fullName>
    </recommendedName>
</protein>
<feature type="region of interest" description="Disordered" evidence="1">
    <location>
        <begin position="33"/>
        <end position="53"/>
    </location>
</feature>
<feature type="domain" description="BTB" evidence="2">
    <location>
        <begin position="70"/>
        <end position="170"/>
    </location>
</feature>
<dbReference type="InterPro" id="IPR011333">
    <property type="entry name" value="SKP1/BTB/POZ_sf"/>
</dbReference>
<evidence type="ECO:0000259" key="2">
    <source>
        <dbReference type="Pfam" id="PF00651"/>
    </source>
</evidence>
<reference evidence="3" key="1">
    <citation type="submission" date="2020-11" db="EMBL/GenBank/DDBJ databases">
        <authorList>
            <consortium name="DOE Joint Genome Institute"/>
            <person name="Ahrendt S."/>
            <person name="Riley R."/>
            <person name="Andreopoulos W."/>
            <person name="Labutti K."/>
            <person name="Pangilinan J."/>
            <person name="Ruiz-Duenas F.J."/>
            <person name="Barrasa J.M."/>
            <person name="Sanchez-Garcia M."/>
            <person name="Camarero S."/>
            <person name="Miyauchi S."/>
            <person name="Serrano A."/>
            <person name="Linde D."/>
            <person name="Babiker R."/>
            <person name="Drula E."/>
            <person name="Ayuso-Fernandez I."/>
            <person name="Pacheco R."/>
            <person name="Padilla G."/>
            <person name="Ferreira P."/>
            <person name="Barriuso J."/>
            <person name="Kellner H."/>
            <person name="Castanera R."/>
            <person name="Alfaro M."/>
            <person name="Ramirez L."/>
            <person name="Pisabarro A.G."/>
            <person name="Kuo A."/>
            <person name="Tritt A."/>
            <person name="Lipzen A."/>
            <person name="He G."/>
            <person name="Yan M."/>
            <person name="Ng V."/>
            <person name="Cullen D."/>
            <person name="Martin F."/>
            <person name="Rosso M.-N."/>
            <person name="Henrissat B."/>
            <person name="Hibbett D."/>
            <person name="Martinez A.T."/>
            <person name="Grigoriev I.V."/>
        </authorList>
    </citation>
    <scope>NUCLEOTIDE SEQUENCE</scope>
    <source>
        <strain evidence="3">CIRM-BRFM 674</strain>
    </source>
</reference>
<proteinExistence type="predicted"/>
<gene>
    <name evidence="3" type="ORF">BDN70DRAFT_67089</name>
</gene>
<evidence type="ECO:0000313" key="4">
    <source>
        <dbReference type="Proteomes" id="UP000807469"/>
    </source>
</evidence>
<dbReference type="InterPro" id="IPR000210">
    <property type="entry name" value="BTB/POZ_dom"/>
</dbReference>
<dbReference type="Gene3D" id="3.30.710.10">
    <property type="entry name" value="Potassium Channel Kv1.1, Chain A"/>
    <property type="match status" value="1"/>
</dbReference>
<evidence type="ECO:0000313" key="3">
    <source>
        <dbReference type="EMBL" id="KAF9478129.1"/>
    </source>
</evidence>
<sequence>MFGSSWPVFNIVEEEQNDIDLSSSLTIDIPNSEPDHVPPIIDKTKSSPSPEMPTDTNNYDLDFYFRGGFVVLKVEDRLFRVPAYIFAIESNHFVTEINISIADEYKDSELIFFLPADIRHEDFRNLLKALYPTSARITLSLSETEWISVLKLSTKWKFENLRKLAITHLDTLPPLRKIILGRQYFVPTWFLSGLHEMANRNEVIRNHEADQMGHTIAFKLTRLREKKLRNRSSSSFRSSTAHQLITQKTVDGEFGSESHIIEEKQQQIFGSNSSPGSRLGALEHDASRTVQVELVDPLPDTTRGSVDGFVVSPDFNGVGVSSNVNGLFGTSSNASTFGVSSWGNVFGSEWESTV</sequence>
<evidence type="ECO:0000256" key="1">
    <source>
        <dbReference type="SAM" id="MobiDB-lite"/>
    </source>
</evidence>